<proteinExistence type="predicted"/>
<name>A0ABN9F1D3_9NEOB</name>
<dbReference type="EMBL" id="CATNWA010016072">
    <property type="protein sequence ID" value="CAI9589567.1"/>
    <property type="molecule type" value="Genomic_DNA"/>
</dbReference>
<accession>A0ABN9F1D3</accession>
<evidence type="ECO:0000313" key="1">
    <source>
        <dbReference type="EMBL" id="CAI9589567.1"/>
    </source>
</evidence>
<evidence type="ECO:0000313" key="2">
    <source>
        <dbReference type="Proteomes" id="UP001162483"/>
    </source>
</evidence>
<sequence length="66" mass="7706">SRGIFTTRQTRHLPRVAFFRRQHLPQKKDGRRDMHAVGTRWDPREAAGCLMVYTEPDSHSQGCLEL</sequence>
<feature type="non-terminal residue" evidence="1">
    <location>
        <position position="1"/>
    </location>
</feature>
<gene>
    <name evidence="1" type="ORF">SPARVUS_LOCUS10919374</name>
</gene>
<reference evidence="1" key="1">
    <citation type="submission" date="2023-05" db="EMBL/GenBank/DDBJ databases">
        <authorList>
            <person name="Stuckert A."/>
        </authorList>
    </citation>
    <scope>NUCLEOTIDE SEQUENCE</scope>
</reference>
<protein>
    <submittedName>
        <fullName evidence="1">Uncharacterized protein</fullName>
    </submittedName>
</protein>
<keyword evidence="2" id="KW-1185">Reference proteome</keyword>
<dbReference type="Proteomes" id="UP001162483">
    <property type="component" value="Unassembled WGS sequence"/>
</dbReference>
<comment type="caution">
    <text evidence="1">The sequence shown here is derived from an EMBL/GenBank/DDBJ whole genome shotgun (WGS) entry which is preliminary data.</text>
</comment>
<organism evidence="1 2">
    <name type="scientific">Staurois parvus</name>
    <dbReference type="NCBI Taxonomy" id="386267"/>
    <lineage>
        <taxon>Eukaryota</taxon>
        <taxon>Metazoa</taxon>
        <taxon>Chordata</taxon>
        <taxon>Craniata</taxon>
        <taxon>Vertebrata</taxon>
        <taxon>Euteleostomi</taxon>
        <taxon>Amphibia</taxon>
        <taxon>Batrachia</taxon>
        <taxon>Anura</taxon>
        <taxon>Neobatrachia</taxon>
        <taxon>Ranoidea</taxon>
        <taxon>Ranidae</taxon>
        <taxon>Staurois</taxon>
    </lineage>
</organism>